<feature type="region of interest" description="Disordered" evidence="11">
    <location>
        <begin position="1174"/>
        <end position="1238"/>
    </location>
</feature>
<dbReference type="Pfam" id="PF02889">
    <property type="entry name" value="Sec63"/>
    <property type="match status" value="1"/>
</dbReference>
<dbReference type="InterPro" id="IPR004179">
    <property type="entry name" value="Sec63-dom"/>
</dbReference>
<keyword evidence="3 14" id="KW-0378">Hydrolase</keyword>
<feature type="region of interest" description="Disordered" evidence="11">
    <location>
        <begin position="1102"/>
        <end position="1136"/>
    </location>
</feature>
<dbReference type="Pfam" id="PF00270">
    <property type="entry name" value="DEAD"/>
    <property type="match status" value="1"/>
</dbReference>
<proteinExistence type="inferred from homology"/>
<dbReference type="Gene3D" id="3.40.50.300">
    <property type="entry name" value="P-loop containing nucleotide triphosphate hydrolases"/>
    <property type="match status" value="2"/>
</dbReference>
<keyword evidence="6" id="KW-0413">Isomerase</keyword>
<keyword evidence="7" id="KW-0469">Meiosis</keyword>
<dbReference type="InterPro" id="IPR014001">
    <property type="entry name" value="Helicase_ATP-bd"/>
</dbReference>
<evidence type="ECO:0000256" key="10">
    <source>
        <dbReference type="ARBA" id="ARBA00048988"/>
    </source>
</evidence>
<evidence type="ECO:0000256" key="11">
    <source>
        <dbReference type="SAM" id="MobiDB-lite"/>
    </source>
</evidence>
<dbReference type="Pfam" id="PF00271">
    <property type="entry name" value="Helicase_C"/>
    <property type="match status" value="1"/>
</dbReference>
<dbReference type="InterPro" id="IPR057842">
    <property type="entry name" value="WH_MER3"/>
</dbReference>
<dbReference type="InterPro" id="IPR036388">
    <property type="entry name" value="WH-like_DNA-bd_sf"/>
</dbReference>
<protein>
    <recommendedName>
        <fullName evidence="9">DNA 3'-5' helicase</fullName>
        <ecNumber evidence="9">5.6.2.4</ecNumber>
    </recommendedName>
</protein>
<dbReference type="EMBL" id="ML986492">
    <property type="protein sequence ID" value="KAF2276928.1"/>
    <property type="molecule type" value="Genomic_DNA"/>
</dbReference>
<dbReference type="InterPro" id="IPR011545">
    <property type="entry name" value="DEAD/DEAH_box_helicase_dom"/>
</dbReference>
<dbReference type="SMART" id="SM00973">
    <property type="entry name" value="Sec63"/>
    <property type="match status" value="1"/>
</dbReference>
<dbReference type="FunFam" id="1.10.3380.10:FF:000012">
    <property type="entry name" value="DEAD/DEAH box DNA helicase"/>
    <property type="match status" value="1"/>
</dbReference>
<dbReference type="SMART" id="SM00490">
    <property type="entry name" value="HELICc"/>
    <property type="match status" value="1"/>
</dbReference>
<reference evidence="14" key="1">
    <citation type="journal article" date="2020" name="Stud. Mycol.">
        <title>101 Dothideomycetes genomes: a test case for predicting lifestyles and emergence of pathogens.</title>
        <authorList>
            <person name="Haridas S."/>
            <person name="Albert R."/>
            <person name="Binder M."/>
            <person name="Bloem J."/>
            <person name="Labutti K."/>
            <person name="Salamov A."/>
            <person name="Andreopoulos B."/>
            <person name="Baker S."/>
            <person name="Barry K."/>
            <person name="Bills G."/>
            <person name="Bluhm B."/>
            <person name="Cannon C."/>
            <person name="Castanera R."/>
            <person name="Culley D."/>
            <person name="Daum C."/>
            <person name="Ezra D."/>
            <person name="Gonzalez J."/>
            <person name="Henrissat B."/>
            <person name="Kuo A."/>
            <person name="Liang C."/>
            <person name="Lipzen A."/>
            <person name="Lutzoni F."/>
            <person name="Magnuson J."/>
            <person name="Mondo S."/>
            <person name="Nolan M."/>
            <person name="Ohm R."/>
            <person name="Pangilinan J."/>
            <person name="Park H.-J."/>
            <person name="Ramirez L."/>
            <person name="Alfaro M."/>
            <person name="Sun H."/>
            <person name="Tritt A."/>
            <person name="Yoshinaga Y."/>
            <person name="Zwiers L.-H."/>
            <person name="Turgeon B."/>
            <person name="Goodwin S."/>
            <person name="Spatafora J."/>
            <person name="Crous P."/>
            <person name="Grigoriev I."/>
        </authorList>
    </citation>
    <scope>NUCLEOTIDE SEQUENCE</scope>
    <source>
        <strain evidence="14">CBS 379.55</strain>
    </source>
</reference>
<dbReference type="Proteomes" id="UP000800097">
    <property type="component" value="Unassembled WGS sequence"/>
</dbReference>
<dbReference type="Gene3D" id="1.10.3380.10">
    <property type="entry name" value="Sec63 N-terminal domain-like domain"/>
    <property type="match status" value="1"/>
</dbReference>
<evidence type="ECO:0000256" key="8">
    <source>
        <dbReference type="ARBA" id="ARBA00034617"/>
    </source>
</evidence>
<dbReference type="PROSITE" id="PS51194">
    <property type="entry name" value="HELICASE_CTER"/>
    <property type="match status" value="1"/>
</dbReference>
<feature type="region of interest" description="Disordered" evidence="11">
    <location>
        <begin position="1046"/>
        <end position="1078"/>
    </location>
</feature>
<comment type="catalytic activity">
    <reaction evidence="10">
        <text>ATP + H2O = ADP + phosphate + H(+)</text>
        <dbReference type="Rhea" id="RHEA:13065"/>
        <dbReference type="ChEBI" id="CHEBI:15377"/>
        <dbReference type="ChEBI" id="CHEBI:15378"/>
        <dbReference type="ChEBI" id="CHEBI:30616"/>
        <dbReference type="ChEBI" id="CHEBI:43474"/>
        <dbReference type="ChEBI" id="CHEBI:456216"/>
        <dbReference type="EC" id="5.6.2.4"/>
    </reaction>
</comment>
<evidence type="ECO:0000259" key="13">
    <source>
        <dbReference type="PROSITE" id="PS51194"/>
    </source>
</evidence>
<dbReference type="GO" id="GO:0016787">
    <property type="term" value="F:hydrolase activity"/>
    <property type="evidence" value="ECO:0007669"/>
    <property type="project" value="UniProtKB-KW"/>
</dbReference>
<dbReference type="OrthoDB" id="5575at2759"/>
<dbReference type="PANTHER" id="PTHR47835:SF3">
    <property type="entry name" value="HELICASE FOR MEIOSIS 1"/>
    <property type="match status" value="1"/>
</dbReference>
<evidence type="ECO:0000256" key="4">
    <source>
        <dbReference type="ARBA" id="ARBA00022806"/>
    </source>
</evidence>
<gene>
    <name evidence="14" type="ORF">EI97DRAFT_376761</name>
</gene>
<dbReference type="GO" id="GO:0003676">
    <property type="term" value="F:nucleic acid binding"/>
    <property type="evidence" value="ECO:0007669"/>
    <property type="project" value="InterPro"/>
</dbReference>
<dbReference type="GO" id="GO:0005524">
    <property type="term" value="F:ATP binding"/>
    <property type="evidence" value="ECO:0007669"/>
    <property type="project" value="UniProtKB-KW"/>
</dbReference>
<evidence type="ECO:0000256" key="5">
    <source>
        <dbReference type="ARBA" id="ARBA00022840"/>
    </source>
</evidence>
<keyword evidence="2" id="KW-0547">Nucleotide-binding</keyword>
<evidence type="ECO:0000259" key="12">
    <source>
        <dbReference type="PROSITE" id="PS51192"/>
    </source>
</evidence>
<feature type="compositionally biased region" description="Polar residues" evidence="11">
    <location>
        <begin position="125"/>
        <end position="141"/>
    </location>
</feature>
<feature type="compositionally biased region" description="Basic and acidic residues" evidence="11">
    <location>
        <begin position="28"/>
        <end position="42"/>
    </location>
</feature>
<accession>A0A6A6JLV3</accession>
<evidence type="ECO:0000256" key="2">
    <source>
        <dbReference type="ARBA" id="ARBA00022741"/>
    </source>
</evidence>
<comment type="similarity">
    <text evidence="1">Belongs to the helicase family. SKI2 subfamily.</text>
</comment>
<evidence type="ECO:0000256" key="3">
    <source>
        <dbReference type="ARBA" id="ARBA00022801"/>
    </source>
</evidence>
<dbReference type="SUPFAM" id="SSF46785">
    <property type="entry name" value="Winged helix' DNA-binding domain"/>
    <property type="match status" value="1"/>
</dbReference>
<feature type="compositionally biased region" description="Polar residues" evidence="11">
    <location>
        <begin position="1190"/>
        <end position="1205"/>
    </location>
</feature>
<feature type="non-terminal residue" evidence="14">
    <location>
        <position position="1300"/>
    </location>
</feature>
<keyword evidence="4" id="KW-0347">Helicase</keyword>
<dbReference type="Gene3D" id="1.10.10.10">
    <property type="entry name" value="Winged helix-like DNA-binding domain superfamily/Winged helix DNA-binding domain"/>
    <property type="match status" value="1"/>
</dbReference>
<dbReference type="PANTHER" id="PTHR47835">
    <property type="entry name" value="HFM1, ATP DEPENDENT DNA HELICASE HOMOLOG"/>
    <property type="match status" value="1"/>
</dbReference>
<dbReference type="InterPro" id="IPR052247">
    <property type="entry name" value="Meiotic_Crossover_Helicase"/>
</dbReference>
<dbReference type="CDD" id="cd18795">
    <property type="entry name" value="SF2_C_Ski2"/>
    <property type="match status" value="1"/>
</dbReference>
<feature type="region of interest" description="Disordered" evidence="11">
    <location>
        <begin position="1"/>
        <end position="54"/>
    </location>
</feature>
<dbReference type="FunFam" id="3.40.50.300:FF:001076">
    <property type="entry name" value="ATP-dependent DNA helicase MER3"/>
    <property type="match status" value="1"/>
</dbReference>
<keyword evidence="5" id="KW-0067">ATP-binding</keyword>
<dbReference type="GO" id="GO:0007131">
    <property type="term" value="P:reciprocal meiotic recombination"/>
    <property type="evidence" value="ECO:0007669"/>
    <property type="project" value="UniProtKB-ARBA"/>
</dbReference>
<dbReference type="GO" id="GO:0043138">
    <property type="term" value="F:3'-5' DNA helicase activity"/>
    <property type="evidence" value="ECO:0007669"/>
    <property type="project" value="UniProtKB-EC"/>
</dbReference>
<dbReference type="SMART" id="SM00487">
    <property type="entry name" value="DEXDc"/>
    <property type="match status" value="1"/>
</dbReference>
<evidence type="ECO:0000256" key="7">
    <source>
        <dbReference type="ARBA" id="ARBA00023254"/>
    </source>
</evidence>
<feature type="region of interest" description="Disordered" evidence="11">
    <location>
        <begin position="125"/>
        <end position="171"/>
    </location>
</feature>
<dbReference type="Pfam" id="PF23445">
    <property type="entry name" value="WHD_SNRNP200"/>
    <property type="match status" value="1"/>
</dbReference>
<dbReference type="EC" id="5.6.2.4" evidence="9"/>
<organism evidence="14 15">
    <name type="scientific">Westerdykella ornata</name>
    <dbReference type="NCBI Taxonomy" id="318751"/>
    <lineage>
        <taxon>Eukaryota</taxon>
        <taxon>Fungi</taxon>
        <taxon>Dikarya</taxon>
        <taxon>Ascomycota</taxon>
        <taxon>Pezizomycotina</taxon>
        <taxon>Dothideomycetes</taxon>
        <taxon>Pleosporomycetidae</taxon>
        <taxon>Pleosporales</taxon>
        <taxon>Sporormiaceae</taxon>
        <taxon>Westerdykella</taxon>
    </lineage>
</organism>
<evidence type="ECO:0000313" key="14">
    <source>
        <dbReference type="EMBL" id="KAF2276928.1"/>
    </source>
</evidence>
<sequence length="1300" mass="145264">MRDHGTAQRQLHPTTRRPPIRLPPRSIPPRDRYRNHGAKDDLYDGPDDDDPYGEVFGLDQFDNELLQQPVPDRLQQAALDHRRLSLHPSRSKYVGTTSFSQADPTSHYLHQDQSHISAQYVYVSQQPDTSSDAQLGASSSPALRAGQRRAHKRANYMPQTTTRLPTATYHTPEPSQLPKIASFQQAPAHGPQRHAHDTPVIQGIPLVSTTALPDRLRSVFTYPLFNAVQSKCIDRVFKSDDNFVLASPTGSGKTAVLELAICRAFAHNDSGQYKIVYQAPIKALCSERQRDWQKKFSPLGLTCVELTGDSDASNLRTVQTADIIVTTPEKWDSITRKWKDHERLMRLVKLFLIDEVHILKEDRGAILEAVVSRMKTIGTDVRFVALSATVPNLDDVASWLGKNPTAPYLPANSERFGEEFRPVKLKKHVCGYQSGNPNDFAFESTLDSKLPEVISKYSEQKPIMVFCMTRKSTMQTAKMLADWWSSSDPQRRYWKDPSKSLGIQDQDLRNCIACGVAFHHAGLESKDRFAIEKGFLDGDIGVICCTSTLAVGVNLPCHFVIIKHTVTWTNGGLQEYSDLEIMQMIGRAGRPQFDTSAVAVIMTRQNKIRRYETMVSGQEVLESRLHVGLVEHLNAEIGLGTICDLAAARNWLSKTFFYVRLRKNPSYYKLEGARSGQHIDEQLDDICLRDLSLLQEANLVEGDRRFRCTQFGEAMARYYVKFETMQIIIGLPPKAQISEILSALSQAAEFKDIRFRAGEKALYRTLNTSPSIRFPIPVSLDLPAHKVSLIIQSVLGSAEIAWEKDAQKIKGQYHNEVFAVFRHVHRLIRCIADCQIGVGDSVALLHALLIQRSLRAQAWDDGPLHMRQLEGIGVVAVRKLVNAGIRSIEDLEYTYAHRIEMILGRNPPFGLKLLEKVKLFPKPRVSVQVLPKTMQRTNDGVKIQLKIEVGLMNEKPLVSWQKQPVYICCLAETSDGSMLHFARISAQKLGKGQDLVIPAVVTSPDQSINCYVMCDEIAGTMREASVKPRIAPTMFPASKSVDPTPVLVPIERPTSNTSKRRTEVAGVSRKSSDEFDDGSLDDDDLIRASFADLDFEHIENYANPNDSLTKKNTAKNTFKGASNKPARKASTGEDDYQPIQLENGKWTCRHKCGDKTACRHLCCREGVDRPHAARNRVQKTTVATEPAPPSSSKRGPTQTKLQLTASKRKASSDIQTLDLTQPEKKQKSHSLTKPPRDIRNLNELHKKVLPKDPPASLSAITHTKPAYCYVAGGEHDLSFLGTGSVVGRGETVTSTDYGDL</sequence>
<dbReference type="PROSITE" id="PS51192">
    <property type="entry name" value="HELICASE_ATP_BIND_1"/>
    <property type="match status" value="1"/>
</dbReference>
<dbReference type="InterPro" id="IPR001650">
    <property type="entry name" value="Helicase_C-like"/>
</dbReference>
<dbReference type="FunFam" id="1.10.10.10:FF:000012">
    <property type="entry name" value="U5 small nuclear ribonucleoprotein helicase"/>
    <property type="match status" value="1"/>
</dbReference>
<feature type="compositionally biased region" description="Polar residues" evidence="11">
    <location>
        <begin position="1102"/>
        <end position="1120"/>
    </location>
</feature>
<name>A0A6A6JLV3_WESOR</name>
<evidence type="ECO:0000313" key="15">
    <source>
        <dbReference type="Proteomes" id="UP000800097"/>
    </source>
</evidence>
<feature type="domain" description="Helicase C-terminal" evidence="13">
    <location>
        <begin position="449"/>
        <end position="637"/>
    </location>
</feature>
<evidence type="ECO:0000256" key="6">
    <source>
        <dbReference type="ARBA" id="ARBA00023235"/>
    </source>
</evidence>
<keyword evidence="15" id="KW-1185">Reference proteome</keyword>
<feature type="compositionally biased region" description="Polar residues" evidence="11">
    <location>
        <begin position="157"/>
        <end position="169"/>
    </location>
</feature>
<dbReference type="RefSeq" id="XP_033654467.1">
    <property type="nucleotide sequence ID" value="XM_033795573.1"/>
</dbReference>
<dbReference type="GeneID" id="54548748"/>
<dbReference type="InterPro" id="IPR036390">
    <property type="entry name" value="WH_DNA-bd_sf"/>
</dbReference>
<feature type="compositionally biased region" description="Acidic residues" evidence="11">
    <location>
        <begin position="43"/>
        <end position="52"/>
    </location>
</feature>
<dbReference type="SUPFAM" id="SSF52540">
    <property type="entry name" value="P-loop containing nucleoside triphosphate hydrolases"/>
    <property type="match status" value="1"/>
</dbReference>
<evidence type="ECO:0000256" key="9">
    <source>
        <dbReference type="ARBA" id="ARBA00034808"/>
    </source>
</evidence>
<dbReference type="SUPFAM" id="SSF158702">
    <property type="entry name" value="Sec63 N-terminal domain-like"/>
    <property type="match status" value="1"/>
</dbReference>
<feature type="domain" description="Helicase ATP-binding" evidence="12">
    <location>
        <begin position="234"/>
        <end position="408"/>
    </location>
</feature>
<evidence type="ECO:0000256" key="1">
    <source>
        <dbReference type="ARBA" id="ARBA00010140"/>
    </source>
</evidence>
<dbReference type="InterPro" id="IPR027417">
    <property type="entry name" value="P-loop_NTPase"/>
</dbReference>
<comment type="catalytic activity">
    <reaction evidence="8">
        <text>Couples ATP hydrolysis with the unwinding of duplex DNA by translocating in the 3'-5' direction.</text>
        <dbReference type="EC" id="5.6.2.4"/>
    </reaction>
</comment>